<keyword evidence="1" id="KW-0732">Signal</keyword>
<protein>
    <submittedName>
        <fullName evidence="2">Uncharacterized protein</fullName>
    </submittedName>
</protein>
<organism evidence="2 3">
    <name type="scientific">Sulfitobacter marinus</name>
    <dbReference type="NCBI Taxonomy" id="394264"/>
    <lineage>
        <taxon>Bacteria</taxon>
        <taxon>Pseudomonadati</taxon>
        <taxon>Pseudomonadota</taxon>
        <taxon>Alphaproteobacteria</taxon>
        <taxon>Rhodobacterales</taxon>
        <taxon>Roseobacteraceae</taxon>
        <taxon>Sulfitobacter</taxon>
    </lineage>
</organism>
<evidence type="ECO:0000256" key="1">
    <source>
        <dbReference type="SAM" id="SignalP"/>
    </source>
</evidence>
<name>A0A1I6QYV4_9RHOB</name>
<accession>A0A1I6QYV4</accession>
<evidence type="ECO:0000313" key="3">
    <source>
        <dbReference type="Proteomes" id="UP000199239"/>
    </source>
</evidence>
<feature type="signal peptide" evidence="1">
    <location>
        <begin position="1"/>
        <end position="21"/>
    </location>
</feature>
<keyword evidence="3" id="KW-1185">Reference proteome</keyword>
<dbReference type="OrthoDB" id="195732at2"/>
<evidence type="ECO:0000313" key="2">
    <source>
        <dbReference type="EMBL" id="SFS57603.1"/>
    </source>
</evidence>
<proteinExistence type="predicted"/>
<dbReference type="Proteomes" id="UP000199239">
    <property type="component" value="Unassembled WGS sequence"/>
</dbReference>
<reference evidence="3" key="1">
    <citation type="submission" date="2016-10" db="EMBL/GenBank/DDBJ databases">
        <authorList>
            <person name="Varghese N."/>
            <person name="Submissions S."/>
        </authorList>
    </citation>
    <scope>NUCLEOTIDE SEQUENCE [LARGE SCALE GENOMIC DNA]</scope>
    <source>
        <strain evidence="3">DSM 23422</strain>
    </source>
</reference>
<dbReference type="AlphaFoldDB" id="A0A1I6QYV4"/>
<gene>
    <name evidence="2" type="ORF">SAMN04488040_1087</name>
</gene>
<dbReference type="STRING" id="394264.SAMN04488040_1087"/>
<dbReference type="RefSeq" id="WP_093915248.1">
    <property type="nucleotide sequence ID" value="NZ_FPAJ01000001.1"/>
</dbReference>
<feature type="chain" id="PRO_5011739964" evidence="1">
    <location>
        <begin position="22"/>
        <end position="192"/>
    </location>
</feature>
<sequence>MLAVLRVMAVIFGFAGGAASAANTAEENAVAYVLAQVVNLEHEGSIWAALAKSNFRNMNLSSQEVLAQDDQWRREIGTGDPALIGLVTAVSASAYLRALVQGSGGRITEIIVMDALGLNAAISNVTTDYWQGDEAKFLETFPKGAGAIHKGGIEFDESANTYQRQVSVTLVDPITRTPVGAVTFGIDAAAFP</sequence>
<dbReference type="EMBL" id="FPAJ01000001">
    <property type="protein sequence ID" value="SFS57603.1"/>
    <property type="molecule type" value="Genomic_DNA"/>
</dbReference>